<accession>A0A0C9YSY3</accession>
<protein>
    <submittedName>
        <fullName evidence="1">Uncharacterized protein</fullName>
    </submittedName>
</protein>
<evidence type="ECO:0000313" key="2">
    <source>
        <dbReference type="Proteomes" id="UP000054018"/>
    </source>
</evidence>
<keyword evidence="2" id="KW-1185">Reference proteome</keyword>
<reference evidence="1 2" key="1">
    <citation type="submission" date="2014-04" db="EMBL/GenBank/DDBJ databases">
        <authorList>
            <consortium name="DOE Joint Genome Institute"/>
            <person name="Kuo A."/>
            <person name="Kohler A."/>
            <person name="Costa M.D."/>
            <person name="Nagy L.G."/>
            <person name="Floudas D."/>
            <person name="Copeland A."/>
            <person name="Barry K.W."/>
            <person name="Cichocki N."/>
            <person name="Veneault-Fourrey C."/>
            <person name="LaButti K."/>
            <person name="Lindquist E.A."/>
            <person name="Lipzen A."/>
            <person name="Lundell T."/>
            <person name="Morin E."/>
            <person name="Murat C."/>
            <person name="Sun H."/>
            <person name="Tunlid A."/>
            <person name="Henrissat B."/>
            <person name="Grigoriev I.V."/>
            <person name="Hibbett D.S."/>
            <person name="Martin F."/>
            <person name="Nordberg H.P."/>
            <person name="Cantor M.N."/>
            <person name="Hua S.X."/>
        </authorList>
    </citation>
    <scope>NUCLEOTIDE SEQUENCE [LARGE SCALE GENOMIC DNA]</scope>
    <source>
        <strain evidence="1 2">441</strain>
    </source>
</reference>
<dbReference type="AlphaFoldDB" id="A0A0C9YSY3"/>
<dbReference type="Proteomes" id="UP000054018">
    <property type="component" value="Unassembled WGS sequence"/>
</dbReference>
<reference evidence="2" key="2">
    <citation type="submission" date="2015-01" db="EMBL/GenBank/DDBJ databases">
        <title>Evolutionary Origins and Diversification of the Mycorrhizal Mutualists.</title>
        <authorList>
            <consortium name="DOE Joint Genome Institute"/>
            <consortium name="Mycorrhizal Genomics Consortium"/>
            <person name="Kohler A."/>
            <person name="Kuo A."/>
            <person name="Nagy L.G."/>
            <person name="Floudas D."/>
            <person name="Copeland A."/>
            <person name="Barry K.W."/>
            <person name="Cichocki N."/>
            <person name="Veneault-Fourrey C."/>
            <person name="LaButti K."/>
            <person name="Lindquist E.A."/>
            <person name="Lipzen A."/>
            <person name="Lundell T."/>
            <person name="Morin E."/>
            <person name="Murat C."/>
            <person name="Riley R."/>
            <person name="Ohm R."/>
            <person name="Sun H."/>
            <person name="Tunlid A."/>
            <person name="Henrissat B."/>
            <person name="Grigoriev I.V."/>
            <person name="Hibbett D.S."/>
            <person name="Martin F."/>
        </authorList>
    </citation>
    <scope>NUCLEOTIDE SEQUENCE [LARGE SCALE GENOMIC DNA]</scope>
    <source>
        <strain evidence="2">441</strain>
    </source>
</reference>
<sequence>MVQIGITMSCTLRIRARPVDRVTASTYVGHSTTRSPTIHSQIGHIAKTRFHRVMFTSEVLSERGRVSDQWCACPLTSAYEDVVRLVQHVHMYECKVILMGWSMFCPRRPFRLLRRYDMVQVMSGEKDKKADPLEDPIDEFCCTRMVSESSATPVASDRVVKTPLQKEAYSAMCKGRPGCSVVVSSVCILNGCINLPPDMTY</sequence>
<dbReference type="HOGENOM" id="CLU_1360903_0_0_1"/>
<name>A0A0C9YSY3_9AGAM</name>
<dbReference type="EMBL" id="KN833837">
    <property type="protein sequence ID" value="KIK17134.1"/>
    <property type="molecule type" value="Genomic_DNA"/>
</dbReference>
<evidence type="ECO:0000313" key="1">
    <source>
        <dbReference type="EMBL" id="KIK17134.1"/>
    </source>
</evidence>
<organism evidence="1 2">
    <name type="scientific">Pisolithus microcarpus 441</name>
    <dbReference type="NCBI Taxonomy" id="765257"/>
    <lineage>
        <taxon>Eukaryota</taxon>
        <taxon>Fungi</taxon>
        <taxon>Dikarya</taxon>
        <taxon>Basidiomycota</taxon>
        <taxon>Agaricomycotina</taxon>
        <taxon>Agaricomycetes</taxon>
        <taxon>Agaricomycetidae</taxon>
        <taxon>Boletales</taxon>
        <taxon>Sclerodermatineae</taxon>
        <taxon>Pisolithaceae</taxon>
        <taxon>Pisolithus</taxon>
    </lineage>
</organism>
<proteinExistence type="predicted"/>
<gene>
    <name evidence="1" type="ORF">PISMIDRAFT_235094</name>
</gene>